<dbReference type="SUPFAM" id="SSF56219">
    <property type="entry name" value="DNase I-like"/>
    <property type="match status" value="1"/>
</dbReference>
<protein>
    <recommendedName>
        <fullName evidence="1">Endonuclease/exonuclease/phosphatase domain-containing protein</fullName>
    </recommendedName>
</protein>
<name>A0ABP9UM17_9BACT</name>
<dbReference type="InterPro" id="IPR036691">
    <property type="entry name" value="Endo/exonu/phosph_ase_sf"/>
</dbReference>
<proteinExistence type="predicted"/>
<feature type="domain" description="Endonuclease/exonuclease/phosphatase" evidence="1">
    <location>
        <begin position="25"/>
        <end position="259"/>
    </location>
</feature>
<keyword evidence="3" id="KW-1185">Reference proteome</keyword>
<dbReference type="Proteomes" id="UP001476282">
    <property type="component" value="Unassembled WGS sequence"/>
</dbReference>
<dbReference type="CDD" id="cd09083">
    <property type="entry name" value="EEP-1"/>
    <property type="match status" value="1"/>
</dbReference>
<evidence type="ECO:0000259" key="1">
    <source>
        <dbReference type="Pfam" id="PF03372"/>
    </source>
</evidence>
<dbReference type="Pfam" id="PF03372">
    <property type="entry name" value="Exo_endo_phos"/>
    <property type="match status" value="1"/>
</dbReference>
<reference evidence="2 3" key="1">
    <citation type="submission" date="2024-02" db="EMBL/GenBank/DDBJ databases">
        <title>Haloferula sargassicola NBRC 104335.</title>
        <authorList>
            <person name="Ichikawa N."/>
            <person name="Katano-Makiyama Y."/>
            <person name="Hidaka K."/>
        </authorList>
    </citation>
    <scope>NUCLEOTIDE SEQUENCE [LARGE SCALE GENOMIC DNA]</scope>
    <source>
        <strain evidence="2 3">NBRC 104335</strain>
    </source>
</reference>
<dbReference type="PANTHER" id="PTHR12121:SF36">
    <property type="entry name" value="ENDONUCLEASE_EXONUCLEASE_PHOSPHATASE DOMAIN-CONTAINING PROTEIN"/>
    <property type="match status" value="1"/>
</dbReference>
<evidence type="ECO:0000313" key="3">
    <source>
        <dbReference type="Proteomes" id="UP001476282"/>
    </source>
</evidence>
<accession>A0ABP9UM17</accession>
<gene>
    <name evidence="2" type="ORF">Hsar01_01856</name>
</gene>
<dbReference type="Gene3D" id="3.60.10.10">
    <property type="entry name" value="Endonuclease/exonuclease/phosphatase"/>
    <property type="match status" value="1"/>
</dbReference>
<dbReference type="InterPro" id="IPR050410">
    <property type="entry name" value="CCR4/nocturin_mRNA_transcr"/>
</dbReference>
<dbReference type="InterPro" id="IPR005135">
    <property type="entry name" value="Endo/exonuclease/phosphatase"/>
</dbReference>
<comment type="caution">
    <text evidence="2">The sequence shown here is derived from an EMBL/GenBank/DDBJ whole genome shotgun (WGS) entry which is preliminary data.</text>
</comment>
<dbReference type="PANTHER" id="PTHR12121">
    <property type="entry name" value="CARBON CATABOLITE REPRESSOR PROTEIN 4"/>
    <property type="match status" value="1"/>
</dbReference>
<dbReference type="EMBL" id="BAABRI010000009">
    <property type="protein sequence ID" value="GAA5482633.1"/>
    <property type="molecule type" value="Genomic_DNA"/>
</dbReference>
<dbReference type="RefSeq" id="WP_353566769.1">
    <property type="nucleotide sequence ID" value="NZ_BAABRI010000009.1"/>
</dbReference>
<organism evidence="2 3">
    <name type="scientific">Haloferula sargassicola</name>
    <dbReference type="NCBI Taxonomy" id="490096"/>
    <lineage>
        <taxon>Bacteria</taxon>
        <taxon>Pseudomonadati</taxon>
        <taxon>Verrucomicrobiota</taxon>
        <taxon>Verrucomicrobiia</taxon>
        <taxon>Verrucomicrobiales</taxon>
        <taxon>Verrucomicrobiaceae</taxon>
        <taxon>Haloferula</taxon>
    </lineage>
</organism>
<evidence type="ECO:0000313" key="2">
    <source>
        <dbReference type="EMBL" id="GAA5482633.1"/>
    </source>
</evidence>
<sequence length="305" mass="34022">MKSALALFGSLLTLGAPRTGAETIGTYNIRYDNPGDRETGNDWPRRAPVVAGLIRFHEFDIVATQEGFKHQIDDLKKLLPDHACSTHGRDDGGEKGEQIAIFFRKDAYSLADEGCFWLSDTPEKPSRGWDADLFRMCGWAKLRPGDGRPDFYVFSIHFDHRGEQARQESAKLVLKKIDEIAGSSTAYLLGDFNADQTSAAYQILEDSPRFTDAFKLADIRYAPNGTINGFDPDKRTENRIDHVFVPEGARVLRYGILTDTYHTRVEENEAATGSPNFPQEVEFGGGYVTQLPSDHFPVLIELGGQ</sequence>